<organism evidence="1 2">
    <name type="scientific">Sporosarcina globispora</name>
    <name type="common">Bacillus globisporus</name>
    <dbReference type="NCBI Taxonomy" id="1459"/>
    <lineage>
        <taxon>Bacteria</taxon>
        <taxon>Bacillati</taxon>
        <taxon>Bacillota</taxon>
        <taxon>Bacilli</taxon>
        <taxon>Bacillales</taxon>
        <taxon>Caryophanaceae</taxon>
        <taxon>Sporosarcina</taxon>
    </lineage>
</organism>
<dbReference type="AlphaFoldDB" id="A0A0M0GCY5"/>
<evidence type="ECO:0000313" key="2">
    <source>
        <dbReference type="Proteomes" id="UP000037109"/>
    </source>
</evidence>
<protein>
    <submittedName>
        <fullName evidence="1">Uncharacterized protein</fullName>
    </submittedName>
</protein>
<proteinExistence type="predicted"/>
<dbReference type="EMBL" id="LGUF01000007">
    <property type="protein sequence ID" value="KON87397.1"/>
    <property type="molecule type" value="Genomic_DNA"/>
</dbReference>
<sequence length="86" mass="9849">MRETIVNDCVDNEKTCSCGNKAVKEVKDPEDFITGKMAAYYCSDCFEKWKDSKEPNPEEDLDFLISKGIDPVEAEKMISLIHNRNK</sequence>
<dbReference type="Proteomes" id="UP000037109">
    <property type="component" value="Unassembled WGS sequence"/>
</dbReference>
<dbReference type="OrthoDB" id="2060482at2"/>
<accession>A0A0M0GCY5</accession>
<reference evidence="2" key="1">
    <citation type="submission" date="2015-07" db="EMBL/GenBank/DDBJ databases">
        <title>Fjat-10036 dsm4.</title>
        <authorList>
            <person name="Liu B."/>
            <person name="Wang J."/>
            <person name="Zhu Y."/>
            <person name="Liu G."/>
            <person name="Chen Q."/>
            <person name="Chen Z."/>
            <person name="Lan J."/>
            <person name="Che J."/>
            <person name="Ge C."/>
            <person name="Shi H."/>
            <person name="Pan Z."/>
            <person name="Liu X."/>
        </authorList>
    </citation>
    <scope>NUCLEOTIDE SEQUENCE [LARGE SCALE GENOMIC DNA]</scope>
    <source>
        <strain evidence="2">DSM 4</strain>
    </source>
</reference>
<name>A0A0M0GCY5_SPOGL</name>
<keyword evidence="2" id="KW-1185">Reference proteome</keyword>
<dbReference type="RefSeq" id="WP_053434746.1">
    <property type="nucleotide sequence ID" value="NZ_LGUF01000007.1"/>
</dbReference>
<dbReference type="PATRIC" id="fig|1459.3.peg.2479"/>
<gene>
    <name evidence="1" type="ORF">AF332_11545</name>
</gene>
<evidence type="ECO:0000313" key="1">
    <source>
        <dbReference type="EMBL" id="KON87397.1"/>
    </source>
</evidence>
<comment type="caution">
    <text evidence="1">The sequence shown here is derived from an EMBL/GenBank/DDBJ whole genome shotgun (WGS) entry which is preliminary data.</text>
</comment>